<accession>A0ACC3DEU9</accession>
<dbReference type="Proteomes" id="UP001186974">
    <property type="component" value="Unassembled WGS sequence"/>
</dbReference>
<name>A0ACC3DEU9_9PEZI</name>
<dbReference type="EMBL" id="JAWDJW010005791">
    <property type="protein sequence ID" value="KAK3066580.1"/>
    <property type="molecule type" value="Genomic_DNA"/>
</dbReference>
<protein>
    <submittedName>
        <fullName evidence="1">Uncharacterized protein</fullName>
    </submittedName>
</protein>
<proteinExistence type="predicted"/>
<comment type="caution">
    <text evidence="1">The sequence shown here is derived from an EMBL/GenBank/DDBJ whole genome shotgun (WGS) entry which is preliminary data.</text>
</comment>
<gene>
    <name evidence="1" type="ORF">LTS18_001627</name>
</gene>
<evidence type="ECO:0000313" key="2">
    <source>
        <dbReference type="Proteomes" id="UP001186974"/>
    </source>
</evidence>
<sequence>MTGRPAYASQAAVASLRSGAKLHGVILVTTQTGARIFRPATSKGASKSFDDAFCYAATVSRSNDVGANFGYALVGLFGDGTARAYTVPALKEINRLRVDSIFDVKRLSDATITPSGDVLGWTGPSEMALINIWGSGLTLSRSKDALINPDLLIPPRPTISNLAWISGTQYVTPADMDILIGGPDRPPSKRMIAQTQADQAAARQSARAGGSSAAGRSDETYWGYMQRQIQERTENLGIMGQSVDRLEDNSAGWADDVSKFVNRQKKNMVMGVVKSKFGL</sequence>
<reference evidence="1" key="1">
    <citation type="submission" date="2024-09" db="EMBL/GenBank/DDBJ databases">
        <title>Black Yeasts Isolated from many extreme environments.</title>
        <authorList>
            <person name="Coleine C."/>
            <person name="Stajich J.E."/>
            <person name="Selbmann L."/>
        </authorList>
    </citation>
    <scope>NUCLEOTIDE SEQUENCE</scope>
    <source>
        <strain evidence="1">CCFEE 5737</strain>
    </source>
</reference>
<keyword evidence="2" id="KW-1185">Reference proteome</keyword>
<evidence type="ECO:0000313" key="1">
    <source>
        <dbReference type="EMBL" id="KAK3066580.1"/>
    </source>
</evidence>
<organism evidence="1 2">
    <name type="scientific">Coniosporium uncinatum</name>
    <dbReference type="NCBI Taxonomy" id="93489"/>
    <lineage>
        <taxon>Eukaryota</taxon>
        <taxon>Fungi</taxon>
        <taxon>Dikarya</taxon>
        <taxon>Ascomycota</taxon>
        <taxon>Pezizomycotina</taxon>
        <taxon>Dothideomycetes</taxon>
        <taxon>Dothideomycetes incertae sedis</taxon>
        <taxon>Coniosporium</taxon>
    </lineage>
</organism>